<keyword evidence="4" id="KW-0560">Oxidoreductase</keyword>
<dbReference type="PANTHER" id="PTHR10578:SF107">
    <property type="entry name" value="2-HYDROXYACID OXIDASE 1"/>
    <property type="match status" value="1"/>
</dbReference>
<dbReference type="InterPro" id="IPR000262">
    <property type="entry name" value="FMN-dep_DH"/>
</dbReference>
<dbReference type="Pfam" id="PF01070">
    <property type="entry name" value="FMN_dh"/>
    <property type="match status" value="1"/>
</dbReference>
<dbReference type="InterPro" id="IPR008259">
    <property type="entry name" value="FMN_hydac_DH_AS"/>
</dbReference>
<accession>A0ABQ5R9Z3</accession>
<dbReference type="PROSITE" id="PS00557">
    <property type="entry name" value="FMN_HYDROXY_ACID_DH_1"/>
    <property type="match status" value="1"/>
</dbReference>
<dbReference type="Gene3D" id="3.20.20.70">
    <property type="entry name" value="Aldolase class I"/>
    <property type="match status" value="1"/>
</dbReference>
<evidence type="ECO:0000313" key="7">
    <source>
        <dbReference type="EMBL" id="GLI03398.1"/>
    </source>
</evidence>
<organism evidence="7 8">
    <name type="scientific">Phytohabitans aurantiacus</name>
    <dbReference type="NCBI Taxonomy" id="3016789"/>
    <lineage>
        <taxon>Bacteria</taxon>
        <taxon>Bacillati</taxon>
        <taxon>Actinomycetota</taxon>
        <taxon>Actinomycetes</taxon>
        <taxon>Micromonosporales</taxon>
        <taxon>Micromonosporaceae</taxon>
    </lineage>
</organism>
<keyword evidence="3" id="KW-0288">FMN</keyword>
<evidence type="ECO:0000256" key="5">
    <source>
        <dbReference type="ARBA" id="ARBA00024042"/>
    </source>
</evidence>
<sequence length="364" mass="38188">MDGAPLLCLADFEAAAGRRLPPDVWDYIRGGSGEELTLAGNRSAFARLPLRPRFLVDVETCDLTTNLLGASLSAPIGVAPTAFHRLAHPDGEVATARGAGDAGQLMVVSILASRSLKDIAAVASGPLWLQLYWLRRRDLLAEVVRQGEALGYRALVLTVDTPRVGRRLRDRRNGFAVPPDITAVNLDDAMMATTHDAHTGTSALERHAREQFDPTLTWADLAWLRGLTGLPVLLKGVLTAEDARLAVEHGVAGIVVSNHGGRQLDAAPAAIDALPEVLDAVAGHCPVLLDGGVRTGTDALKALALGASAVLVGRPVLWGLACGGASGVRDVLGVLAAELEDAMALSGRPRLRDVDATLLTRPSG</sequence>
<dbReference type="InterPro" id="IPR012133">
    <property type="entry name" value="Alpha-hydoxy_acid_DH_FMN"/>
</dbReference>
<gene>
    <name evidence="7" type="ORF">Pa4123_86760</name>
</gene>
<dbReference type="InterPro" id="IPR013785">
    <property type="entry name" value="Aldolase_TIM"/>
</dbReference>
<evidence type="ECO:0000313" key="8">
    <source>
        <dbReference type="Proteomes" id="UP001144280"/>
    </source>
</evidence>
<dbReference type="RefSeq" id="WP_281905565.1">
    <property type="nucleotide sequence ID" value="NZ_BSDI01000084.1"/>
</dbReference>
<evidence type="ECO:0000256" key="3">
    <source>
        <dbReference type="ARBA" id="ARBA00022643"/>
    </source>
</evidence>
<keyword evidence="8" id="KW-1185">Reference proteome</keyword>
<reference evidence="7" key="1">
    <citation type="submission" date="2022-12" db="EMBL/GenBank/DDBJ databases">
        <title>New Phytohabitans aurantiacus sp. RD004123 nov., an actinomycete isolated from soil.</title>
        <authorList>
            <person name="Triningsih D.W."/>
            <person name="Harunari E."/>
            <person name="Igarashi Y."/>
        </authorList>
    </citation>
    <scope>NUCLEOTIDE SEQUENCE</scope>
    <source>
        <strain evidence="7">RD004123</strain>
    </source>
</reference>
<name>A0ABQ5R9Z3_9ACTN</name>
<evidence type="ECO:0000256" key="1">
    <source>
        <dbReference type="ARBA" id="ARBA00001917"/>
    </source>
</evidence>
<dbReference type="EMBL" id="BSDI01000084">
    <property type="protein sequence ID" value="GLI03398.1"/>
    <property type="molecule type" value="Genomic_DNA"/>
</dbReference>
<dbReference type="PIRSF" id="PIRSF000138">
    <property type="entry name" value="Al-hdrx_acd_dh"/>
    <property type="match status" value="1"/>
</dbReference>
<evidence type="ECO:0000259" key="6">
    <source>
        <dbReference type="PROSITE" id="PS51349"/>
    </source>
</evidence>
<dbReference type="CDD" id="cd02809">
    <property type="entry name" value="alpha_hydroxyacid_oxid_FMN"/>
    <property type="match status" value="1"/>
</dbReference>
<feature type="domain" description="FMN hydroxy acid dehydrogenase" evidence="6">
    <location>
        <begin position="1"/>
        <end position="364"/>
    </location>
</feature>
<comment type="cofactor">
    <cofactor evidence="1">
        <name>FMN</name>
        <dbReference type="ChEBI" id="CHEBI:58210"/>
    </cofactor>
</comment>
<keyword evidence="2" id="KW-0285">Flavoprotein</keyword>
<proteinExistence type="inferred from homology"/>
<dbReference type="Proteomes" id="UP001144280">
    <property type="component" value="Unassembled WGS sequence"/>
</dbReference>
<comment type="similarity">
    <text evidence="5">Belongs to the FMN-dependent alpha-hydroxy acid dehydrogenase family.</text>
</comment>
<dbReference type="PROSITE" id="PS51349">
    <property type="entry name" value="FMN_HYDROXY_ACID_DH_2"/>
    <property type="match status" value="1"/>
</dbReference>
<dbReference type="PANTHER" id="PTHR10578">
    <property type="entry name" value="S -2-HYDROXY-ACID OXIDASE-RELATED"/>
    <property type="match status" value="1"/>
</dbReference>
<evidence type="ECO:0000256" key="2">
    <source>
        <dbReference type="ARBA" id="ARBA00022630"/>
    </source>
</evidence>
<dbReference type="InterPro" id="IPR037396">
    <property type="entry name" value="FMN_HAD"/>
</dbReference>
<dbReference type="SUPFAM" id="SSF51395">
    <property type="entry name" value="FMN-linked oxidoreductases"/>
    <property type="match status" value="1"/>
</dbReference>
<protein>
    <submittedName>
        <fullName evidence="7">Alpha-hydroxy-acid oxidizing enzyme</fullName>
    </submittedName>
</protein>
<comment type="caution">
    <text evidence="7">The sequence shown here is derived from an EMBL/GenBank/DDBJ whole genome shotgun (WGS) entry which is preliminary data.</text>
</comment>
<evidence type="ECO:0000256" key="4">
    <source>
        <dbReference type="ARBA" id="ARBA00023002"/>
    </source>
</evidence>